<sequence length="63" mass="6635">MRGRDIPSAGVGSASTHAVEQAFTRSGSTSVATRDDTHTEDGLRDTRFLAGRSSDRGRQAITG</sequence>
<protein>
    <submittedName>
        <fullName evidence="2">Uncharacterized protein</fullName>
    </submittedName>
</protein>
<dbReference type="RefSeq" id="WP_282762733.1">
    <property type="nucleotide sequence ID" value="NZ_JASCTH010000016.1"/>
</dbReference>
<name>A0ABT6WQ35_9ACTN</name>
<dbReference type="Proteomes" id="UP001241758">
    <property type="component" value="Unassembled WGS sequence"/>
</dbReference>
<feature type="compositionally biased region" description="Basic and acidic residues" evidence="1">
    <location>
        <begin position="33"/>
        <end position="63"/>
    </location>
</feature>
<evidence type="ECO:0000256" key="1">
    <source>
        <dbReference type="SAM" id="MobiDB-lite"/>
    </source>
</evidence>
<organism evidence="2 3">
    <name type="scientific">Actinoplanes sandaracinus</name>
    <dbReference type="NCBI Taxonomy" id="3045177"/>
    <lineage>
        <taxon>Bacteria</taxon>
        <taxon>Bacillati</taxon>
        <taxon>Actinomycetota</taxon>
        <taxon>Actinomycetes</taxon>
        <taxon>Micromonosporales</taxon>
        <taxon>Micromonosporaceae</taxon>
        <taxon>Actinoplanes</taxon>
    </lineage>
</organism>
<dbReference type="EMBL" id="JASCTH010000016">
    <property type="protein sequence ID" value="MDI6101750.1"/>
    <property type="molecule type" value="Genomic_DNA"/>
</dbReference>
<evidence type="ECO:0000313" key="3">
    <source>
        <dbReference type="Proteomes" id="UP001241758"/>
    </source>
</evidence>
<comment type="caution">
    <text evidence="2">The sequence shown here is derived from an EMBL/GenBank/DDBJ whole genome shotgun (WGS) entry which is preliminary data.</text>
</comment>
<evidence type="ECO:0000313" key="2">
    <source>
        <dbReference type="EMBL" id="MDI6101750.1"/>
    </source>
</evidence>
<gene>
    <name evidence="2" type="ORF">QLQ12_24315</name>
</gene>
<feature type="compositionally biased region" description="Polar residues" evidence="1">
    <location>
        <begin position="13"/>
        <end position="32"/>
    </location>
</feature>
<reference evidence="2 3" key="1">
    <citation type="submission" date="2023-05" db="EMBL/GenBank/DDBJ databases">
        <title>Actinoplanes sp. NEAU-A12 genome sequencing.</title>
        <authorList>
            <person name="Wang Z.-S."/>
        </authorList>
    </citation>
    <scope>NUCLEOTIDE SEQUENCE [LARGE SCALE GENOMIC DNA]</scope>
    <source>
        <strain evidence="2 3">NEAU-A12</strain>
    </source>
</reference>
<feature type="region of interest" description="Disordered" evidence="1">
    <location>
        <begin position="1"/>
        <end position="63"/>
    </location>
</feature>
<accession>A0ABT6WQ35</accession>
<keyword evidence="3" id="KW-1185">Reference proteome</keyword>
<proteinExistence type="predicted"/>